<evidence type="ECO:0000313" key="1">
    <source>
        <dbReference type="EMBL" id="EGV08277.1"/>
    </source>
</evidence>
<sequence length="160" mass="18255">MRNTKNLIPVTKRTRQEQIAISRKGGKASGEARRKKAHLRKTLDKLLTMNVSDERLKKKLEEMGLYADNQTLLCVVMLEKAIKGNVRAAEWISNIIGAYKKDDLDIQEQKERIKFLRHQNKKQEALIGEIGQPLVIVDEWASEYDAVDIDLGGIGDKKEN</sequence>
<gene>
    <name evidence="2" type="ORF">ANG5_1922</name>
    <name evidence="1" type="ORF">HMPREF1042_1634</name>
</gene>
<evidence type="ECO:0000313" key="2">
    <source>
        <dbReference type="EMBL" id="GAD45394.1"/>
    </source>
</evidence>
<reference evidence="1 3" key="1">
    <citation type="submission" date="2011-06" db="EMBL/GenBank/DDBJ databases">
        <authorList>
            <person name="Harkins D.M."/>
            <person name="Madupu R."/>
            <person name="Durkin A.S."/>
            <person name="Torralba M."/>
            <person name="Methe B."/>
            <person name="Sutton G.G."/>
            <person name="Nelson K.E."/>
        </authorList>
    </citation>
    <scope>NUCLEOTIDE SEQUENCE [LARGE SCALE GENOMIC DNA]</scope>
    <source>
        <strain evidence="1 3">SK1060</strain>
    </source>
</reference>
<evidence type="ECO:0000313" key="4">
    <source>
        <dbReference type="Proteomes" id="UP000016985"/>
    </source>
</evidence>
<reference evidence="2 4" key="2">
    <citation type="submission" date="2013-09" db="EMBL/GenBank/DDBJ databases">
        <title>Genome Sequences of seven clinical isolates and type strains of anginosus group streptococci.</title>
        <authorList>
            <person name="Maruyama F."/>
            <person name="Sakurai A."/>
            <person name="Ogura Y."/>
            <person name="Homma H."/>
            <person name="Takahashi N."/>
            <person name="Ohtsubo Y."/>
            <person name="Hoshino T."/>
            <person name="Okahashi N."/>
            <person name="Nakagawa I."/>
            <person name="Kimura S."/>
            <person name="Fujiwara T."/>
            <person name="Hayashi T."/>
            <person name="Shintani S."/>
        </authorList>
    </citation>
    <scope>NUCLEOTIDE SEQUENCE [LARGE SCALE GENOMIC DNA]</scope>
    <source>
        <strain evidence="2">CCUG 46377</strain>
        <strain evidence="4">CCUG46377</strain>
    </source>
</reference>
<dbReference type="Proteomes" id="UP000003287">
    <property type="component" value="Unassembled WGS sequence"/>
</dbReference>
<dbReference type="RefSeq" id="WP_006268241.1">
    <property type="nucleotide sequence ID" value="NZ_BASX01000023.1"/>
</dbReference>
<dbReference type="Proteomes" id="UP000016985">
    <property type="component" value="Unassembled WGS sequence"/>
</dbReference>
<accession>F9P6Y7</accession>
<proteinExistence type="predicted"/>
<name>F9P6Y7_STRCV</name>
<protein>
    <submittedName>
        <fullName evidence="1">Uncharacterized protein</fullName>
    </submittedName>
</protein>
<keyword evidence="4" id="KW-1185">Reference proteome</keyword>
<dbReference type="EMBL" id="BASX01000023">
    <property type="protein sequence ID" value="GAD45394.1"/>
    <property type="molecule type" value="Genomic_DNA"/>
</dbReference>
<organism evidence="1 3">
    <name type="scientific">Streptococcus constellatus subsp. pharyngis SK1060 = CCUG 46377</name>
    <dbReference type="NCBI Taxonomy" id="1035184"/>
    <lineage>
        <taxon>Bacteria</taxon>
        <taxon>Bacillati</taxon>
        <taxon>Bacillota</taxon>
        <taxon>Bacilli</taxon>
        <taxon>Lactobacillales</taxon>
        <taxon>Streptococcaceae</taxon>
        <taxon>Streptococcus</taxon>
        <taxon>Streptococcus anginosus group</taxon>
    </lineage>
</organism>
<evidence type="ECO:0000313" key="3">
    <source>
        <dbReference type="Proteomes" id="UP000003287"/>
    </source>
</evidence>
<dbReference type="EMBL" id="AFUP01000004">
    <property type="protein sequence ID" value="EGV08277.1"/>
    <property type="molecule type" value="Genomic_DNA"/>
</dbReference>
<dbReference type="AlphaFoldDB" id="F9P6Y7"/>